<evidence type="ECO:0000256" key="2">
    <source>
        <dbReference type="ARBA" id="ARBA00022729"/>
    </source>
</evidence>
<dbReference type="Gene3D" id="3.40.190.10">
    <property type="entry name" value="Periplasmic binding protein-like II"/>
    <property type="match status" value="2"/>
</dbReference>
<keyword evidence="9" id="KW-1185">Reference proteome</keyword>
<dbReference type="Proteomes" id="UP001596483">
    <property type="component" value="Unassembled WGS sequence"/>
</dbReference>
<gene>
    <name evidence="8" type="ORF">ACFQQH_03685</name>
</gene>
<dbReference type="PIRSF" id="PIRSF002854">
    <property type="entry name" value="MetQ"/>
    <property type="match status" value="1"/>
</dbReference>
<keyword evidence="5 6" id="KW-0449">Lipoprotein</keyword>
<dbReference type="SUPFAM" id="SSF53850">
    <property type="entry name" value="Periplasmic binding protein-like II"/>
    <property type="match status" value="1"/>
</dbReference>
<sequence>MKKIWILAIALIASLALAACGSGSSEESGGETVKVKIGVNGADGAQWPILQEKAAKEGIEIKLVEFADYTLPNNALAQGDIDLNAFQHIAFLGQYVTESGNDIIPIGSTMFAPMGVYSEKISDVSELKEGDKIAIPDDPSNQARALLLLESAGLITLADDFGMFGDPSKIAENKLDLEILPMTAQQTPRVLPDVAASVINNGVAGQAGFSPKEDAIFVEDETDENVHPYVNIIAARGEDKDNETYKRIAELYQEEDIAEAVKEDTNDGSILVELSQEELDKAFEELKK</sequence>
<evidence type="ECO:0000313" key="9">
    <source>
        <dbReference type="Proteomes" id="UP001596483"/>
    </source>
</evidence>
<dbReference type="PANTHER" id="PTHR30429">
    <property type="entry name" value="D-METHIONINE-BINDING LIPOPROTEIN METQ"/>
    <property type="match status" value="1"/>
</dbReference>
<dbReference type="Pfam" id="PF03180">
    <property type="entry name" value="Lipoprotein_9"/>
    <property type="match status" value="1"/>
</dbReference>
<proteinExistence type="inferred from homology"/>
<comment type="caution">
    <text evidence="8">The sequence shown here is derived from an EMBL/GenBank/DDBJ whole genome shotgun (WGS) entry which is preliminary data.</text>
</comment>
<protein>
    <recommendedName>
        <fullName evidence="6">Lipoprotein</fullName>
    </recommendedName>
</protein>
<evidence type="ECO:0000256" key="3">
    <source>
        <dbReference type="ARBA" id="ARBA00023136"/>
    </source>
</evidence>
<dbReference type="EMBL" id="JBHTCT010000007">
    <property type="protein sequence ID" value="MFC7364263.1"/>
    <property type="molecule type" value="Genomic_DNA"/>
</dbReference>
<feature type="signal peptide" evidence="7">
    <location>
        <begin position="1"/>
        <end position="18"/>
    </location>
</feature>
<organism evidence="8 9">
    <name type="scientific">Bhargavaea changchunensis</name>
    <dbReference type="NCBI Taxonomy" id="2134037"/>
    <lineage>
        <taxon>Bacteria</taxon>
        <taxon>Bacillati</taxon>
        <taxon>Bacillota</taxon>
        <taxon>Bacilli</taxon>
        <taxon>Bacillales</taxon>
        <taxon>Caryophanaceae</taxon>
        <taxon>Bhargavaea</taxon>
    </lineage>
</organism>
<dbReference type="PROSITE" id="PS51257">
    <property type="entry name" value="PROKAR_LIPOPROTEIN"/>
    <property type="match status" value="1"/>
</dbReference>
<keyword evidence="2 7" id="KW-0732">Signal</keyword>
<evidence type="ECO:0000256" key="1">
    <source>
        <dbReference type="ARBA" id="ARBA00004635"/>
    </source>
</evidence>
<name>A0ABW2NB00_9BACL</name>
<dbReference type="InterPro" id="IPR004872">
    <property type="entry name" value="Lipoprotein_NlpA"/>
</dbReference>
<evidence type="ECO:0000256" key="7">
    <source>
        <dbReference type="SAM" id="SignalP"/>
    </source>
</evidence>
<keyword evidence="3" id="KW-0472">Membrane</keyword>
<evidence type="ECO:0000256" key="4">
    <source>
        <dbReference type="ARBA" id="ARBA00023139"/>
    </source>
</evidence>
<evidence type="ECO:0000256" key="5">
    <source>
        <dbReference type="ARBA" id="ARBA00023288"/>
    </source>
</evidence>
<keyword evidence="4" id="KW-0564">Palmitate</keyword>
<comment type="similarity">
    <text evidence="6">Belongs to the nlpA lipoprotein family.</text>
</comment>
<dbReference type="PANTHER" id="PTHR30429:SF3">
    <property type="entry name" value="LIPOPROTEIN"/>
    <property type="match status" value="1"/>
</dbReference>
<comment type="subcellular location">
    <subcellularLocation>
        <location evidence="1">Membrane</location>
        <topology evidence="1">Lipid-anchor</topology>
    </subcellularLocation>
</comment>
<feature type="chain" id="PRO_5047265524" description="Lipoprotein" evidence="7">
    <location>
        <begin position="19"/>
        <end position="288"/>
    </location>
</feature>
<reference evidence="9" key="1">
    <citation type="journal article" date="2019" name="Int. J. Syst. Evol. Microbiol.">
        <title>The Global Catalogue of Microorganisms (GCM) 10K type strain sequencing project: providing services to taxonomists for standard genome sequencing and annotation.</title>
        <authorList>
            <consortium name="The Broad Institute Genomics Platform"/>
            <consortium name="The Broad Institute Genome Sequencing Center for Infectious Disease"/>
            <person name="Wu L."/>
            <person name="Ma J."/>
        </authorList>
    </citation>
    <scope>NUCLEOTIDE SEQUENCE [LARGE SCALE GENOMIC DNA]</scope>
    <source>
        <strain evidence="9">JCM 4738</strain>
    </source>
</reference>
<evidence type="ECO:0000313" key="8">
    <source>
        <dbReference type="EMBL" id="MFC7364263.1"/>
    </source>
</evidence>
<evidence type="ECO:0000256" key="6">
    <source>
        <dbReference type="PIRNR" id="PIRNR002854"/>
    </source>
</evidence>
<dbReference type="RefSeq" id="WP_157294538.1">
    <property type="nucleotide sequence ID" value="NZ_JBHTCT010000007.1"/>
</dbReference>
<accession>A0ABW2NB00</accession>